<keyword evidence="3" id="KW-1185">Reference proteome</keyword>
<name>A0ABS5ADQ3_9PSEU</name>
<feature type="domain" description="DUF5753" evidence="1">
    <location>
        <begin position="81"/>
        <end position="254"/>
    </location>
</feature>
<evidence type="ECO:0000259" key="1">
    <source>
        <dbReference type="Pfam" id="PF19054"/>
    </source>
</evidence>
<dbReference type="RefSeq" id="WP_086780313.1">
    <property type="nucleotide sequence ID" value="NZ_JAGIOO010000001.1"/>
</dbReference>
<accession>A0ABS5ADQ3</accession>
<organism evidence="2 3">
    <name type="scientific">Crossiella equi</name>
    <dbReference type="NCBI Taxonomy" id="130796"/>
    <lineage>
        <taxon>Bacteria</taxon>
        <taxon>Bacillati</taxon>
        <taxon>Actinomycetota</taxon>
        <taxon>Actinomycetes</taxon>
        <taxon>Pseudonocardiales</taxon>
        <taxon>Pseudonocardiaceae</taxon>
        <taxon>Crossiella</taxon>
    </lineage>
</organism>
<protein>
    <recommendedName>
        <fullName evidence="1">DUF5753 domain-containing protein</fullName>
    </recommendedName>
</protein>
<dbReference type="Pfam" id="PF19054">
    <property type="entry name" value="DUF5753"/>
    <property type="match status" value="1"/>
</dbReference>
<evidence type="ECO:0000313" key="3">
    <source>
        <dbReference type="Proteomes" id="UP001519363"/>
    </source>
</evidence>
<sequence>MASRKLNKTRFAARADLTPVKLSRLLKGEQKACAQDIQKLIINLDLPKKDACLLTQLSIGTRKNDGWRGDRATVPKWFRIVHETELDATEIRNWTPHSLPGPLQSELLVLSLYQLDGAVDMTPQVRMREARKKLFGSRHLKRYDCVVGESFFNHLPLQHSREVAYDQICHLRDAIPRERALSFRVLPISAEVRFLYPEYLVLHFEHDPLDFVFIEHLTRGITIPPGKEMDQYLTLWREISDAALSPRQTAEFLTARAELLRP</sequence>
<gene>
    <name evidence="2" type="ORF">JOF53_003304</name>
</gene>
<evidence type="ECO:0000313" key="2">
    <source>
        <dbReference type="EMBL" id="MBP2474432.1"/>
    </source>
</evidence>
<dbReference type="EMBL" id="JAGIOO010000001">
    <property type="protein sequence ID" value="MBP2474432.1"/>
    <property type="molecule type" value="Genomic_DNA"/>
</dbReference>
<comment type="caution">
    <text evidence="2">The sequence shown here is derived from an EMBL/GenBank/DDBJ whole genome shotgun (WGS) entry which is preliminary data.</text>
</comment>
<dbReference type="Proteomes" id="UP001519363">
    <property type="component" value="Unassembled WGS sequence"/>
</dbReference>
<dbReference type="InterPro" id="IPR043917">
    <property type="entry name" value="DUF5753"/>
</dbReference>
<proteinExistence type="predicted"/>
<reference evidence="2 3" key="1">
    <citation type="submission" date="2021-03" db="EMBL/GenBank/DDBJ databases">
        <title>Sequencing the genomes of 1000 actinobacteria strains.</title>
        <authorList>
            <person name="Klenk H.-P."/>
        </authorList>
    </citation>
    <scope>NUCLEOTIDE SEQUENCE [LARGE SCALE GENOMIC DNA]</scope>
    <source>
        <strain evidence="2 3">DSM 44580</strain>
    </source>
</reference>